<dbReference type="PROSITE" id="PS00108">
    <property type="entry name" value="PROTEIN_KINASE_ST"/>
    <property type="match status" value="1"/>
</dbReference>
<dbReference type="SMART" id="SM00220">
    <property type="entry name" value="S_TKc"/>
    <property type="match status" value="1"/>
</dbReference>
<dbReference type="Proteomes" id="UP000187209">
    <property type="component" value="Unassembled WGS sequence"/>
</dbReference>
<evidence type="ECO:0000256" key="1">
    <source>
        <dbReference type="ARBA" id="ARBA00022679"/>
    </source>
</evidence>
<keyword evidence="4" id="KW-0067">ATP-binding</keyword>
<keyword evidence="3" id="KW-0418">Kinase</keyword>
<dbReference type="PANTHER" id="PTHR24348">
    <property type="entry name" value="SERINE/THREONINE-PROTEIN KINASE UNC-51-RELATED"/>
    <property type="match status" value="1"/>
</dbReference>
<evidence type="ECO:0000256" key="2">
    <source>
        <dbReference type="ARBA" id="ARBA00022741"/>
    </source>
</evidence>
<dbReference type="GO" id="GO:0010506">
    <property type="term" value="P:regulation of autophagy"/>
    <property type="evidence" value="ECO:0007669"/>
    <property type="project" value="InterPro"/>
</dbReference>
<dbReference type="EMBL" id="MPUH01000071">
    <property type="protein sequence ID" value="OMJ91954.1"/>
    <property type="molecule type" value="Genomic_DNA"/>
</dbReference>
<evidence type="ECO:0000313" key="7">
    <source>
        <dbReference type="Proteomes" id="UP000187209"/>
    </source>
</evidence>
<keyword evidence="1" id="KW-0808">Transferase</keyword>
<dbReference type="InterPro" id="IPR008271">
    <property type="entry name" value="Ser/Thr_kinase_AS"/>
</dbReference>
<proteinExistence type="predicted"/>
<feature type="domain" description="Protein kinase" evidence="5">
    <location>
        <begin position="11"/>
        <end position="251"/>
    </location>
</feature>
<comment type="caution">
    <text evidence="6">The sequence shown here is derived from an EMBL/GenBank/DDBJ whole genome shotgun (WGS) entry which is preliminary data.</text>
</comment>
<protein>
    <recommendedName>
        <fullName evidence="5">Protein kinase domain-containing protein</fullName>
    </recommendedName>
</protein>
<accession>A0A1R2CSH1</accession>
<reference evidence="6 7" key="1">
    <citation type="submission" date="2016-11" db="EMBL/GenBank/DDBJ databases">
        <title>The macronuclear genome of Stentor coeruleus: a giant cell with tiny introns.</title>
        <authorList>
            <person name="Slabodnick M."/>
            <person name="Ruby J.G."/>
            <person name="Reiff S.B."/>
            <person name="Swart E.C."/>
            <person name="Gosai S."/>
            <person name="Prabakaran S."/>
            <person name="Witkowska E."/>
            <person name="Larue G.E."/>
            <person name="Fisher S."/>
            <person name="Freeman R.M."/>
            <person name="Gunawardena J."/>
            <person name="Chu W."/>
            <person name="Stover N.A."/>
            <person name="Gregory B.D."/>
            <person name="Nowacki M."/>
            <person name="Derisi J."/>
            <person name="Roy S.W."/>
            <person name="Marshall W.F."/>
            <person name="Sood P."/>
        </authorList>
    </citation>
    <scope>NUCLEOTIDE SEQUENCE [LARGE SCALE GENOMIC DNA]</scope>
    <source>
        <strain evidence="6">WM001</strain>
    </source>
</reference>
<dbReference type="AlphaFoldDB" id="A0A1R2CSH1"/>
<gene>
    <name evidence="6" type="ORF">SteCoe_5388</name>
</gene>
<dbReference type="GO" id="GO:0005524">
    <property type="term" value="F:ATP binding"/>
    <property type="evidence" value="ECO:0007669"/>
    <property type="project" value="UniProtKB-KW"/>
</dbReference>
<dbReference type="GO" id="GO:0004674">
    <property type="term" value="F:protein serine/threonine kinase activity"/>
    <property type="evidence" value="ECO:0007669"/>
    <property type="project" value="InterPro"/>
</dbReference>
<dbReference type="GO" id="GO:0005776">
    <property type="term" value="C:autophagosome"/>
    <property type="evidence" value="ECO:0007669"/>
    <property type="project" value="TreeGrafter"/>
</dbReference>
<dbReference type="Pfam" id="PF00069">
    <property type="entry name" value="Pkinase"/>
    <property type="match status" value="1"/>
</dbReference>
<name>A0A1R2CSH1_9CILI</name>
<dbReference type="Gene3D" id="1.10.510.10">
    <property type="entry name" value="Transferase(Phosphotransferase) domain 1"/>
    <property type="match status" value="1"/>
</dbReference>
<evidence type="ECO:0000259" key="5">
    <source>
        <dbReference type="PROSITE" id="PS50011"/>
    </source>
</evidence>
<dbReference type="InterPro" id="IPR045269">
    <property type="entry name" value="Atg1-like"/>
</dbReference>
<sequence length="425" mass="49188">MSSSQKRIGEYTLQEKVGKGGQASVWKAISSDGQIVAIKKMSISSSIENKKSFDREVAIRKLVQHEFLIKCLTCFQEQNYYYLVYEYCPINMLNFLQKQPTKAFPENAVSRWTRQLVQVMINLNNLNIIHRDLKPENIMLKEESLDSDIRLTDFGLAREGLSAPSFVGTLEYASPEIKNCQLYSMNTDVWSLGVIVYSSLFGRLPVLNGEVLQFPIGIEISKPARDFIVKCMIFDHKKRPNFSDLIDHEFIYESKVYPQLDNYPVMQPKKILEYNDKDLEPEILHQPDKVRSPQEIEDCINKNFNLSNGLIAILGNDENMEFLKYFISKYFSDKLAMILNEIIVGDSFSLFSPEFFERYFMQSESVCKLTAQLELKYGNCSKDDLQAYYWQTDEFIDLVRGGIHNSYLKVIVKINRKLKKDAGID</sequence>
<evidence type="ECO:0000256" key="4">
    <source>
        <dbReference type="ARBA" id="ARBA00022840"/>
    </source>
</evidence>
<organism evidence="6 7">
    <name type="scientific">Stentor coeruleus</name>
    <dbReference type="NCBI Taxonomy" id="5963"/>
    <lineage>
        <taxon>Eukaryota</taxon>
        <taxon>Sar</taxon>
        <taxon>Alveolata</taxon>
        <taxon>Ciliophora</taxon>
        <taxon>Postciliodesmatophora</taxon>
        <taxon>Heterotrichea</taxon>
        <taxon>Heterotrichida</taxon>
        <taxon>Stentoridae</taxon>
        <taxon>Stentor</taxon>
    </lineage>
</organism>
<dbReference type="GO" id="GO:0005829">
    <property type="term" value="C:cytosol"/>
    <property type="evidence" value="ECO:0007669"/>
    <property type="project" value="TreeGrafter"/>
</dbReference>
<dbReference type="InterPro" id="IPR000719">
    <property type="entry name" value="Prot_kinase_dom"/>
</dbReference>
<keyword evidence="2" id="KW-0547">Nucleotide-binding</keyword>
<dbReference type="InterPro" id="IPR011009">
    <property type="entry name" value="Kinase-like_dom_sf"/>
</dbReference>
<dbReference type="GO" id="GO:0016020">
    <property type="term" value="C:membrane"/>
    <property type="evidence" value="ECO:0007669"/>
    <property type="project" value="TreeGrafter"/>
</dbReference>
<evidence type="ECO:0000313" key="6">
    <source>
        <dbReference type="EMBL" id="OMJ91954.1"/>
    </source>
</evidence>
<dbReference type="PROSITE" id="PS50011">
    <property type="entry name" value="PROTEIN_KINASE_DOM"/>
    <property type="match status" value="1"/>
</dbReference>
<dbReference type="GO" id="GO:0000407">
    <property type="term" value="C:phagophore assembly site"/>
    <property type="evidence" value="ECO:0007669"/>
    <property type="project" value="TreeGrafter"/>
</dbReference>
<dbReference type="PANTHER" id="PTHR24348:SF22">
    <property type="entry name" value="NON-SPECIFIC SERINE_THREONINE PROTEIN KINASE"/>
    <property type="match status" value="1"/>
</dbReference>
<dbReference type="GO" id="GO:0000045">
    <property type="term" value="P:autophagosome assembly"/>
    <property type="evidence" value="ECO:0007669"/>
    <property type="project" value="TreeGrafter"/>
</dbReference>
<dbReference type="OrthoDB" id="40902at2759"/>
<evidence type="ECO:0000256" key="3">
    <source>
        <dbReference type="ARBA" id="ARBA00022777"/>
    </source>
</evidence>
<dbReference type="SUPFAM" id="SSF56112">
    <property type="entry name" value="Protein kinase-like (PK-like)"/>
    <property type="match status" value="1"/>
</dbReference>
<keyword evidence="7" id="KW-1185">Reference proteome</keyword>